<proteinExistence type="predicted"/>
<dbReference type="EMBL" id="GBRH01223066">
    <property type="protein sequence ID" value="JAD74829.1"/>
    <property type="molecule type" value="Transcribed_RNA"/>
</dbReference>
<reference evidence="1" key="1">
    <citation type="submission" date="2014-09" db="EMBL/GenBank/DDBJ databases">
        <authorList>
            <person name="Magalhaes I.L.F."/>
            <person name="Oliveira U."/>
            <person name="Santos F.R."/>
            <person name="Vidigal T.H.D.A."/>
            <person name="Brescovit A.D."/>
            <person name="Santos A.J."/>
        </authorList>
    </citation>
    <scope>NUCLEOTIDE SEQUENCE</scope>
    <source>
        <tissue evidence="1">Shoot tissue taken approximately 20 cm above the soil surface</tissue>
    </source>
</reference>
<dbReference type="AlphaFoldDB" id="A0A0A9CET2"/>
<name>A0A0A9CET2_ARUDO</name>
<accession>A0A0A9CET2</accession>
<sequence length="30" mass="3156">MWPSIIQCVAVEPVPPNSSLTINGTISTCP</sequence>
<protein>
    <submittedName>
        <fullName evidence="1">Uncharacterized protein</fullName>
    </submittedName>
</protein>
<evidence type="ECO:0000313" key="1">
    <source>
        <dbReference type="EMBL" id="JAD74829.1"/>
    </source>
</evidence>
<organism evidence="1">
    <name type="scientific">Arundo donax</name>
    <name type="common">Giant reed</name>
    <name type="synonym">Donax arundinaceus</name>
    <dbReference type="NCBI Taxonomy" id="35708"/>
    <lineage>
        <taxon>Eukaryota</taxon>
        <taxon>Viridiplantae</taxon>
        <taxon>Streptophyta</taxon>
        <taxon>Embryophyta</taxon>
        <taxon>Tracheophyta</taxon>
        <taxon>Spermatophyta</taxon>
        <taxon>Magnoliopsida</taxon>
        <taxon>Liliopsida</taxon>
        <taxon>Poales</taxon>
        <taxon>Poaceae</taxon>
        <taxon>PACMAD clade</taxon>
        <taxon>Arundinoideae</taxon>
        <taxon>Arundineae</taxon>
        <taxon>Arundo</taxon>
    </lineage>
</organism>
<reference evidence="1" key="2">
    <citation type="journal article" date="2015" name="Data Brief">
        <title>Shoot transcriptome of the giant reed, Arundo donax.</title>
        <authorList>
            <person name="Barrero R.A."/>
            <person name="Guerrero F.D."/>
            <person name="Moolhuijzen P."/>
            <person name="Goolsby J.A."/>
            <person name="Tidwell J."/>
            <person name="Bellgard S.E."/>
            <person name="Bellgard M.I."/>
        </authorList>
    </citation>
    <scope>NUCLEOTIDE SEQUENCE</scope>
    <source>
        <tissue evidence="1">Shoot tissue taken approximately 20 cm above the soil surface</tissue>
    </source>
</reference>